<keyword evidence="1" id="KW-0732">Signal</keyword>
<proteinExistence type="predicted"/>
<dbReference type="Proteomes" id="UP000186026">
    <property type="component" value="Unassembled WGS sequence"/>
</dbReference>
<gene>
    <name evidence="2" type="ORF">SAMN05421761_11751</name>
</gene>
<name>A0A1N7PLT1_9BACT</name>
<feature type="chain" id="PRO_5012478724" evidence="1">
    <location>
        <begin position="21"/>
        <end position="39"/>
    </location>
</feature>
<organism evidence="2 3">
    <name type="scientific">Belliella pelovolcani</name>
    <dbReference type="NCBI Taxonomy" id="529505"/>
    <lineage>
        <taxon>Bacteria</taxon>
        <taxon>Pseudomonadati</taxon>
        <taxon>Bacteroidota</taxon>
        <taxon>Cytophagia</taxon>
        <taxon>Cytophagales</taxon>
        <taxon>Cyclobacteriaceae</taxon>
        <taxon>Belliella</taxon>
    </lineage>
</organism>
<dbReference type="PROSITE" id="PS51257">
    <property type="entry name" value="PROKAR_LIPOPROTEIN"/>
    <property type="match status" value="1"/>
</dbReference>
<accession>A0A1N7PLT1</accession>
<keyword evidence="3" id="KW-1185">Reference proteome</keyword>
<evidence type="ECO:0000313" key="2">
    <source>
        <dbReference type="EMBL" id="SIT11339.1"/>
    </source>
</evidence>
<evidence type="ECO:0000256" key="1">
    <source>
        <dbReference type="SAM" id="SignalP"/>
    </source>
</evidence>
<dbReference type="EMBL" id="FTOP01000017">
    <property type="protein sequence ID" value="SIT11339.1"/>
    <property type="molecule type" value="Genomic_DNA"/>
</dbReference>
<reference evidence="3" key="1">
    <citation type="submission" date="2017-01" db="EMBL/GenBank/DDBJ databases">
        <authorList>
            <person name="Varghese N."/>
            <person name="Submissions S."/>
        </authorList>
    </citation>
    <scope>NUCLEOTIDE SEQUENCE [LARGE SCALE GENOMIC DNA]</scope>
    <source>
        <strain evidence="3">DSM 46698</strain>
    </source>
</reference>
<protein>
    <submittedName>
        <fullName evidence="2">Uncharacterized protein</fullName>
    </submittedName>
</protein>
<feature type="signal peptide" evidence="1">
    <location>
        <begin position="1"/>
        <end position="20"/>
    </location>
</feature>
<sequence>MKRLMIAVLAVGLLALASCASSRPCPAYAKALDAKEIKG</sequence>
<dbReference type="STRING" id="529505.SAMN05421761_11751"/>
<evidence type="ECO:0000313" key="3">
    <source>
        <dbReference type="Proteomes" id="UP000186026"/>
    </source>
</evidence>
<dbReference type="AlphaFoldDB" id="A0A1N7PLT1"/>